<dbReference type="Gene3D" id="3.20.20.480">
    <property type="entry name" value="Trimethylamine methyltransferase-like"/>
    <property type="match status" value="1"/>
</dbReference>
<evidence type="ECO:0000256" key="4">
    <source>
        <dbReference type="PIRNR" id="PIRNR037567"/>
    </source>
</evidence>
<protein>
    <recommendedName>
        <fullName evidence="4">Methyltransferase</fullName>
        <ecNumber evidence="4">2.1.1.-</ecNumber>
    </recommendedName>
</protein>
<accession>A0ABU8XJY4</accession>
<evidence type="ECO:0000256" key="5">
    <source>
        <dbReference type="SAM" id="MobiDB-lite"/>
    </source>
</evidence>
<organism evidence="6 7">
    <name type="scientific">Benzoatithermus flavus</name>
    <dbReference type="NCBI Taxonomy" id="3108223"/>
    <lineage>
        <taxon>Bacteria</taxon>
        <taxon>Pseudomonadati</taxon>
        <taxon>Pseudomonadota</taxon>
        <taxon>Alphaproteobacteria</taxon>
        <taxon>Geminicoccales</taxon>
        <taxon>Geminicoccaceae</taxon>
        <taxon>Benzoatithermus</taxon>
    </lineage>
</organism>
<sequence>MTASETGGRAERRGGRRAGRGESGPKQLPFRQPRLRYPPVEAVSADELEAIHEASLRVLEEIGMDVLLPEARQILKEAGAEVEPGAQRVRMDRDLVLEAVAKAPERFRLHARNPAHDLEIGGDRVCFGQVSSAPNCSDLDRGRRPGSQADFRDLVRLTQSLNVMHFIGGYPVEPVDLHPDIRHLECLRDFVTLTDKPFHAYSLGWKRIRDGIEIARIGRGISREQLEREPSLMTVINTSSPLRLDAPMAAGIIEMARAGQVVILTPFTLAGAMAPVTVAGALVQQNAEALLGIALAQIVRPGAPVIYGGFTSNVDMKSGSPAFGTPEYMKAVLVGGQLARRYRLPYRSSNVNAATCVDAQAAYESVLSLWAVIMGHANLVKHAAGWLEGGLVASFEKLIIDADTLQMVAEFLEPLQVDEAALALDAMREVGPGGHFFGCAHTQARYRTAFYAPIVSDWRNYESWREAGAPDAAQRANRIWKTMLTAYEPPPLDPAIKDELDAFVARRIAEGGAPNEF</sequence>
<dbReference type="InterPro" id="IPR038601">
    <property type="entry name" value="MttB-like_sf"/>
</dbReference>
<evidence type="ECO:0000256" key="1">
    <source>
        <dbReference type="ARBA" id="ARBA00007137"/>
    </source>
</evidence>
<comment type="similarity">
    <text evidence="1 4">Belongs to the trimethylamine methyltransferase family.</text>
</comment>
<dbReference type="InterPro" id="IPR010426">
    <property type="entry name" value="MTTB_MeTrfase"/>
</dbReference>
<dbReference type="EC" id="2.1.1.-" evidence="4"/>
<comment type="caution">
    <text evidence="6">The sequence shown here is derived from an EMBL/GenBank/DDBJ whole genome shotgun (WGS) entry which is preliminary data.</text>
</comment>
<feature type="region of interest" description="Disordered" evidence="5">
    <location>
        <begin position="1"/>
        <end position="34"/>
    </location>
</feature>
<dbReference type="GO" id="GO:0016874">
    <property type="term" value="F:ligase activity"/>
    <property type="evidence" value="ECO:0007669"/>
    <property type="project" value="UniProtKB-KW"/>
</dbReference>
<reference evidence="6 7" key="1">
    <citation type="submission" date="2024-01" db="EMBL/GenBank/DDBJ databases">
        <title>Multi-omics insights into the function and evolution of sodium benzoate biodegradation pathways in Benzoatithermus flavus gen. nov., sp. nov. from hot spring.</title>
        <authorList>
            <person name="Hu C.-J."/>
            <person name="Li W.-J."/>
        </authorList>
    </citation>
    <scope>NUCLEOTIDE SEQUENCE [LARGE SCALE GENOMIC DNA]</scope>
    <source>
        <strain evidence="6 7">SYSU G07066</strain>
    </source>
</reference>
<keyword evidence="3 4" id="KW-0808">Transferase</keyword>
<keyword evidence="7" id="KW-1185">Reference proteome</keyword>
<dbReference type="RefSeq" id="WP_418157371.1">
    <property type="nucleotide sequence ID" value="NZ_JBBLZC010000001.1"/>
</dbReference>
<evidence type="ECO:0000256" key="3">
    <source>
        <dbReference type="ARBA" id="ARBA00022679"/>
    </source>
</evidence>
<gene>
    <name evidence="6" type="ORF">U1T56_00005</name>
</gene>
<evidence type="ECO:0000313" key="7">
    <source>
        <dbReference type="Proteomes" id="UP001375743"/>
    </source>
</evidence>
<keyword evidence="2 6" id="KW-0489">Methyltransferase</keyword>
<dbReference type="Pfam" id="PF06253">
    <property type="entry name" value="MTTB"/>
    <property type="match status" value="1"/>
</dbReference>
<dbReference type="GO" id="GO:0032259">
    <property type="term" value="P:methylation"/>
    <property type="evidence" value="ECO:0007669"/>
    <property type="project" value="UniProtKB-KW"/>
</dbReference>
<name>A0ABU8XJY4_9PROT</name>
<evidence type="ECO:0000313" key="6">
    <source>
        <dbReference type="EMBL" id="MEK0081517.1"/>
    </source>
</evidence>
<evidence type="ECO:0000256" key="2">
    <source>
        <dbReference type="ARBA" id="ARBA00022603"/>
    </source>
</evidence>
<dbReference type="PIRSF" id="PIRSF037567">
    <property type="entry name" value="MTTB_MeTrfase"/>
    <property type="match status" value="1"/>
</dbReference>
<keyword evidence="6" id="KW-0436">Ligase</keyword>
<dbReference type="EMBL" id="JBBLZC010000001">
    <property type="protein sequence ID" value="MEK0081517.1"/>
    <property type="molecule type" value="Genomic_DNA"/>
</dbReference>
<proteinExistence type="inferred from homology"/>
<dbReference type="Proteomes" id="UP001375743">
    <property type="component" value="Unassembled WGS sequence"/>
</dbReference>
<dbReference type="GO" id="GO:0008168">
    <property type="term" value="F:methyltransferase activity"/>
    <property type="evidence" value="ECO:0007669"/>
    <property type="project" value="UniProtKB-KW"/>
</dbReference>